<dbReference type="InterPro" id="IPR032466">
    <property type="entry name" value="Metal_Hydrolase"/>
</dbReference>
<dbReference type="SUPFAM" id="SSF51556">
    <property type="entry name" value="Metallo-dependent hydrolases"/>
    <property type="match status" value="1"/>
</dbReference>
<dbReference type="GO" id="GO:0016787">
    <property type="term" value="F:hydrolase activity"/>
    <property type="evidence" value="ECO:0007669"/>
    <property type="project" value="UniProtKB-KW"/>
</dbReference>
<dbReference type="STRING" id="1465756.BIV18_03035"/>
<dbReference type="Gene3D" id="3.20.20.140">
    <property type="entry name" value="Metal-dependent hydrolases"/>
    <property type="match status" value="1"/>
</dbReference>
<evidence type="ECO:0000259" key="2">
    <source>
        <dbReference type="Pfam" id="PF04909"/>
    </source>
</evidence>
<dbReference type="PANTHER" id="PTHR43569">
    <property type="entry name" value="AMIDOHYDROLASE"/>
    <property type="match status" value="1"/>
</dbReference>
<evidence type="ECO:0000256" key="1">
    <source>
        <dbReference type="ARBA" id="ARBA00038310"/>
    </source>
</evidence>
<dbReference type="Proteomes" id="UP000187166">
    <property type="component" value="Unassembled WGS sequence"/>
</dbReference>
<comment type="caution">
    <text evidence="3">The sequence shown here is derived from an EMBL/GenBank/DDBJ whole genome shotgun (WGS) entry which is preliminary data.</text>
</comment>
<name>A0A1U7LYU0_9FIRM</name>
<organism evidence="3 4">
    <name type="scientific">Peptoniphilus porci</name>
    <dbReference type="NCBI Taxonomy" id="2652280"/>
    <lineage>
        <taxon>Bacteria</taxon>
        <taxon>Bacillati</taxon>
        <taxon>Bacillota</taxon>
        <taxon>Tissierellia</taxon>
        <taxon>Tissierellales</taxon>
        <taxon>Peptoniphilaceae</taxon>
        <taxon>Peptoniphilus</taxon>
    </lineage>
</organism>
<protein>
    <submittedName>
        <fullName evidence="3">Amidohydrolase</fullName>
    </submittedName>
</protein>
<gene>
    <name evidence="3" type="ORF">BIV18_03035</name>
</gene>
<keyword evidence="4" id="KW-1185">Reference proteome</keyword>
<dbReference type="Pfam" id="PF04909">
    <property type="entry name" value="Amidohydro_2"/>
    <property type="match status" value="1"/>
</dbReference>
<dbReference type="PANTHER" id="PTHR43569:SF2">
    <property type="entry name" value="AMIDOHYDROLASE-RELATED DOMAIN-CONTAINING PROTEIN"/>
    <property type="match status" value="1"/>
</dbReference>
<dbReference type="InterPro" id="IPR006680">
    <property type="entry name" value="Amidohydro-rel"/>
</dbReference>
<proteinExistence type="inferred from homology"/>
<accession>A0A1U7LYU0</accession>
<dbReference type="EMBL" id="MJIH01000001">
    <property type="protein sequence ID" value="OLR64579.1"/>
    <property type="molecule type" value="Genomic_DNA"/>
</dbReference>
<reference evidence="3 4" key="1">
    <citation type="journal article" date="2016" name="Appl. Environ. Microbiol.">
        <title>Function and Phylogeny of Bacterial Butyryl Coenzyme A:Acetate Transferases and Their Diversity in the Proximal Colon of Swine.</title>
        <authorList>
            <person name="Trachsel J."/>
            <person name="Bayles D.O."/>
            <person name="Looft T."/>
            <person name="Levine U.Y."/>
            <person name="Allen H.K."/>
        </authorList>
    </citation>
    <scope>NUCLEOTIDE SEQUENCE [LARGE SCALE GENOMIC DNA]</scope>
    <source>
        <strain evidence="3 4">35-6-1</strain>
    </source>
</reference>
<evidence type="ECO:0000313" key="4">
    <source>
        <dbReference type="Proteomes" id="UP000187166"/>
    </source>
</evidence>
<dbReference type="AlphaFoldDB" id="A0A1U7LYU0"/>
<sequence length="263" mass="30467">MTDKIKLIDTHFHIWNLDKQNLPWLKDVEELKKSYSIDDYINEYKKIDNVDFVGGVYVEVDSDDPILEDEILYKEKANNDKILAIVARAKVAPTMRVPLLATGIREPLHTEDAPKGMCLEDSFIEGIKELTKNNMTFDSCNRVDELSDLVKMMEKTPDAKVVLNHLGNVEELTEEYKNNMKALAKFPNLYVKVSGYKTEDKEFVRDLLSFTKDTFAKDRLIYASNWPVINIYSNLKEHIDLLIEAFGNDEDFFYNNAKKCYSL</sequence>
<comment type="similarity">
    <text evidence="1">Belongs to the metallo-dependent hydrolases superfamily.</text>
</comment>
<dbReference type="InterPro" id="IPR052350">
    <property type="entry name" value="Metallo-dep_Lactonases"/>
</dbReference>
<feature type="domain" description="Amidohydrolase-related" evidence="2">
    <location>
        <begin position="126"/>
        <end position="262"/>
    </location>
</feature>
<evidence type="ECO:0000313" key="3">
    <source>
        <dbReference type="EMBL" id="OLR64579.1"/>
    </source>
</evidence>